<evidence type="ECO:0000259" key="6">
    <source>
        <dbReference type="PROSITE" id="PS50022"/>
    </source>
</evidence>
<dbReference type="PANTHER" id="PTHR22600:SF57">
    <property type="entry name" value="BETA-N-ACETYLHEXOSAMINIDASE"/>
    <property type="match status" value="1"/>
</dbReference>
<keyword evidence="8" id="KW-1185">Reference proteome</keyword>
<reference evidence="8" key="1">
    <citation type="journal article" date="2019" name="Int. J. Syst. Evol. Microbiol.">
        <title>The Global Catalogue of Microorganisms (GCM) 10K type strain sequencing project: providing services to taxonomists for standard genome sequencing and annotation.</title>
        <authorList>
            <consortium name="The Broad Institute Genomics Platform"/>
            <consortium name="The Broad Institute Genome Sequencing Center for Infectious Disease"/>
            <person name="Wu L."/>
            <person name="Ma J."/>
        </authorList>
    </citation>
    <scope>NUCLEOTIDE SEQUENCE [LARGE SCALE GENOMIC DNA]</scope>
    <source>
        <strain evidence="8">CCUG 58127</strain>
    </source>
</reference>
<evidence type="ECO:0000313" key="8">
    <source>
        <dbReference type="Proteomes" id="UP001596298"/>
    </source>
</evidence>
<dbReference type="EC" id="3.2.1.52" evidence="3"/>
<dbReference type="PANTHER" id="PTHR22600">
    <property type="entry name" value="BETA-HEXOSAMINIDASE"/>
    <property type="match status" value="1"/>
</dbReference>
<dbReference type="Proteomes" id="UP001596298">
    <property type="component" value="Unassembled WGS sequence"/>
</dbReference>
<feature type="domain" description="F5/8 type C" evidence="6">
    <location>
        <begin position="520"/>
        <end position="673"/>
    </location>
</feature>
<accession>A0ABW2AET1</accession>
<dbReference type="SUPFAM" id="SSF55545">
    <property type="entry name" value="beta-N-acetylhexosaminidase-like domain"/>
    <property type="match status" value="1"/>
</dbReference>
<dbReference type="PRINTS" id="PR00738">
    <property type="entry name" value="GLHYDRLASE20"/>
</dbReference>
<proteinExistence type="inferred from homology"/>
<dbReference type="InterPro" id="IPR008979">
    <property type="entry name" value="Galactose-bd-like_sf"/>
</dbReference>
<evidence type="ECO:0000256" key="1">
    <source>
        <dbReference type="ARBA" id="ARBA00001231"/>
    </source>
</evidence>
<dbReference type="PROSITE" id="PS50022">
    <property type="entry name" value="FA58C_3"/>
    <property type="match status" value="1"/>
</dbReference>
<dbReference type="InterPro" id="IPR029018">
    <property type="entry name" value="Hex-like_dom2"/>
</dbReference>
<comment type="catalytic activity">
    <reaction evidence="1">
        <text>Hydrolysis of terminal non-reducing N-acetyl-D-hexosamine residues in N-acetyl-beta-D-hexosaminides.</text>
        <dbReference type="EC" id="3.2.1.52"/>
    </reaction>
</comment>
<dbReference type="InterPro" id="IPR015883">
    <property type="entry name" value="Glyco_hydro_20_cat"/>
</dbReference>
<dbReference type="Gene3D" id="3.30.379.10">
    <property type="entry name" value="Chitobiase/beta-hexosaminidase domain 2-like"/>
    <property type="match status" value="1"/>
</dbReference>
<evidence type="ECO:0000256" key="3">
    <source>
        <dbReference type="ARBA" id="ARBA00012663"/>
    </source>
</evidence>
<dbReference type="InterPro" id="IPR025705">
    <property type="entry name" value="Beta_hexosaminidase_sua/sub"/>
</dbReference>
<dbReference type="Pfam" id="PF00728">
    <property type="entry name" value="Glyco_hydro_20"/>
    <property type="match status" value="1"/>
</dbReference>
<protein>
    <recommendedName>
        <fullName evidence="3">beta-N-acetylhexosaminidase</fullName>
        <ecNumber evidence="3">3.2.1.52</ecNumber>
    </recommendedName>
</protein>
<dbReference type="InterPro" id="IPR000421">
    <property type="entry name" value="FA58C"/>
</dbReference>
<dbReference type="SUPFAM" id="SSF49785">
    <property type="entry name" value="Galactose-binding domain-like"/>
    <property type="match status" value="1"/>
</dbReference>
<evidence type="ECO:0000256" key="4">
    <source>
        <dbReference type="ARBA" id="ARBA00022801"/>
    </source>
</evidence>
<gene>
    <name evidence="7" type="ORF">ACFQDH_06395</name>
</gene>
<dbReference type="EMBL" id="JBHSWH010000001">
    <property type="protein sequence ID" value="MFC6704906.1"/>
    <property type="molecule type" value="Genomic_DNA"/>
</dbReference>
<dbReference type="InterPro" id="IPR017853">
    <property type="entry name" value="GH"/>
</dbReference>
<organism evidence="7 8">
    <name type="scientific">Flexivirga alba</name>
    <dbReference type="NCBI Taxonomy" id="702742"/>
    <lineage>
        <taxon>Bacteria</taxon>
        <taxon>Bacillati</taxon>
        <taxon>Actinomycetota</taxon>
        <taxon>Actinomycetes</taxon>
        <taxon>Micrococcales</taxon>
        <taxon>Dermacoccaceae</taxon>
        <taxon>Flexivirga</taxon>
    </lineage>
</organism>
<comment type="caution">
    <text evidence="7">The sequence shown here is derived from an EMBL/GenBank/DDBJ whole genome shotgun (WGS) entry which is preliminary data.</text>
</comment>
<dbReference type="InterPro" id="IPR015882">
    <property type="entry name" value="HEX_bac_N"/>
</dbReference>
<keyword evidence="4" id="KW-0378">Hydrolase</keyword>
<dbReference type="Pfam" id="PF02838">
    <property type="entry name" value="Glyco_hydro_20b"/>
    <property type="match status" value="1"/>
</dbReference>
<comment type="similarity">
    <text evidence="2">Belongs to the glycosyl hydrolase 20 family.</text>
</comment>
<evidence type="ECO:0000256" key="5">
    <source>
        <dbReference type="ARBA" id="ARBA00023295"/>
    </source>
</evidence>
<dbReference type="Pfam" id="PF00754">
    <property type="entry name" value="F5_F8_type_C"/>
    <property type="match status" value="1"/>
</dbReference>
<dbReference type="SUPFAM" id="SSF51445">
    <property type="entry name" value="(Trans)glycosidases"/>
    <property type="match status" value="1"/>
</dbReference>
<name>A0ABW2AET1_9MICO</name>
<keyword evidence="5" id="KW-0326">Glycosidase</keyword>
<dbReference type="Gene3D" id="2.60.120.260">
    <property type="entry name" value="Galactose-binding domain-like"/>
    <property type="match status" value="1"/>
</dbReference>
<dbReference type="Gene3D" id="3.20.20.80">
    <property type="entry name" value="Glycosidases"/>
    <property type="match status" value="1"/>
</dbReference>
<evidence type="ECO:0000256" key="2">
    <source>
        <dbReference type="ARBA" id="ARBA00006285"/>
    </source>
</evidence>
<dbReference type="RefSeq" id="WP_382399563.1">
    <property type="nucleotide sequence ID" value="NZ_JBHSWH010000001.1"/>
</dbReference>
<evidence type="ECO:0000313" key="7">
    <source>
        <dbReference type="EMBL" id="MFC6704906.1"/>
    </source>
</evidence>
<sequence length="689" mass="74848">MDDAEEAAVRIRLAGKAVLATLISASLTAVPSGPAGAVATTAPGGALGNPAPVVLPSLRTWEGGRGTWHRTPSTRIVLQPGQARDLRPAAQTFAQDLGTETGRTPAVVVGDARPGDIVLRLGTAGVPSSSQGYRIDIGASVQITARAGDGVFYGTQTVEQALKSNPSRATIPQGHGTDWPTISERGQMLDVGRKFFTVDQLKVQIRRMAWQKLNVFHIHFTDWEGFRIQVPQFPGLASAQSYSPADLRELQDYAKRYHVRIIPEVDLPGHATPITTYDPSLRFSCPSMDKANWPGGENGGWTLDITKPHTQQFVHDLIADIAPMFDDKVFHIGGDEVGLDPAKNACPELVKFTKDKGFQFPEDVFVDFQNSLDEQLRGMGKTTETWEWWNQYGQQSSIAPNKDIVMQDYVDADPTDFAEQGYRVVASPEPVLYVSAGFGQKLGEYGYVDIQNVYEHYPFATSQNLDAYEVARWADRAETQSVHFLDFFAERPLQVTAERTWGGPRSATVWQFLARADAIGDAPGTPLGDYTALANAGMTASADSEETSAESAPVKNAIDDNPYTIWHTAYTGGDAPLPHRITLDLHGSRDVAGLQYLPRQDGGVNGRIADYRIETSVDGTHWGAIATGTFDDDQTQKTVTFAPTKARYVRLTALSSTNGKPFSSAGEVTLLQRADPAGTARLAAARPAL</sequence>